<proteinExistence type="predicted"/>
<organism evidence="1 2">
    <name type="scientific">Leucobacter viscericola</name>
    <dbReference type="NCBI Taxonomy" id="2714935"/>
    <lineage>
        <taxon>Bacteria</taxon>
        <taxon>Bacillati</taxon>
        <taxon>Actinomycetota</taxon>
        <taxon>Actinomycetes</taxon>
        <taxon>Micrococcales</taxon>
        <taxon>Microbacteriaceae</taxon>
        <taxon>Leucobacter</taxon>
    </lineage>
</organism>
<name>A0A6G7XHZ0_9MICO</name>
<sequence length="338" mass="38454">MSRPVAPLPKGLNEVLSAAEAESAGISGRRLKHPDIVRITRGIYRRIDPERTLDQGQPESGLEISNFLKRKSEWQENQLELASAVSRHMPPKHFFCIRTAALLWKLPTFQDLNENLDIACLSPNRPLRRQGFNARRIDPRLATVVKLARSGILVTDPTSTWAMHADVLPLGDLVALGDAVIRHRRIPGTTRLERPPLADLADLEKMVAVGRRHGIDRLRQALPLLSTKSASVPESHLRLELEPWGLPKVELDYDVYDGSGRLLGCSEFAFPKYKLALEYEGIDHRTKTAQWNRDIEKYRDYTQAGWEAIRVTSELLYTKQWKLRAQIIEALRRRGWTG</sequence>
<dbReference type="RefSeq" id="WP_166292436.1">
    <property type="nucleotide sequence ID" value="NZ_CP049863.1"/>
</dbReference>
<keyword evidence="2" id="KW-1185">Reference proteome</keyword>
<reference evidence="1 2" key="1">
    <citation type="submission" date="2020-03" db="EMBL/GenBank/DDBJ databases">
        <title>Leucobacter sp. nov., isolated from beetles.</title>
        <authorList>
            <person name="Hyun D.-W."/>
            <person name="Bae J.-W."/>
        </authorList>
    </citation>
    <scope>NUCLEOTIDE SEQUENCE [LARGE SCALE GENOMIC DNA]</scope>
    <source>
        <strain evidence="1 2">HDW9C</strain>
    </source>
</reference>
<gene>
    <name evidence="1" type="ORF">G7068_13495</name>
</gene>
<evidence type="ECO:0000313" key="1">
    <source>
        <dbReference type="EMBL" id="QIK64096.1"/>
    </source>
</evidence>
<accession>A0A6G7XHZ0</accession>
<dbReference type="SUPFAM" id="SSF52980">
    <property type="entry name" value="Restriction endonuclease-like"/>
    <property type="match status" value="1"/>
</dbReference>
<dbReference type="EMBL" id="CP049863">
    <property type="protein sequence ID" value="QIK64096.1"/>
    <property type="molecule type" value="Genomic_DNA"/>
</dbReference>
<evidence type="ECO:0000313" key="2">
    <source>
        <dbReference type="Proteomes" id="UP000502677"/>
    </source>
</evidence>
<evidence type="ECO:0008006" key="3">
    <source>
        <dbReference type="Google" id="ProtNLM"/>
    </source>
</evidence>
<dbReference type="Gene3D" id="3.40.960.10">
    <property type="entry name" value="VSR Endonuclease"/>
    <property type="match status" value="1"/>
</dbReference>
<dbReference type="AlphaFoldDB" id="A0A6G7XHZ0"/>
<dbReference type="KEGG" id="lvi:G7068_13495"/>
<dbReference type="Proteomes" id="UP000502677">
    <property type="component" value="Chromosome"/>
</dbReference>
<protein>
    <recommendedName>
        <fullName evidence="3">DUF559 domain-containing protein</fullName>
    </recommendedName>
</protein>
<dbReference type="InterPro" id="IPR011335">
    <property type="entry name" value="Restrct_endonuc-II-like"/>
</dbReference>